<organism evidence="3 4">
    <name type="scientific">Rhizoctonia solani</name>
    <dbReference type="NCBI Taxonomy" id="456999"/>
    <lineage>
        <taxon>Eukaryota</taxon>
        <taxon>Fungi</taxon>
        <taxon>Dikarya</taxon>
        <taxon>Basidiomycota</taxon>
        <taxon>Agaricomycotina</taxon>
        <taxon>Agaricomycetes</taxon>
        <taxon>Cantharellales</taxon>
        <taxon>Ceratobasidiaceae</taxon>
        <taxon>Rhizoctonia</taxon>
    </lineage>
</organism>
<dbReference type="InterPro" id="IPR008271">
    <property type="entry name" value="Ser/Thr_kinase_AS"/>
</dbReference>
<accession>A0A8H3BJW5</accession>
<protein>
    <recommendedName>
        <fullName evidence="2">Protein kinase domain-containing protein</fullName>
    </recommendedName>
</protein>
<dbReference type="GO" id="GO:0004674">
    <property type="term" value="F:protein serine/threonine kinase activity"/>
    <property type="evidence" value="ECO:0007669"/>
    <property type="project" value="TreeGrafter"/>
</dbReference>
<evidence type="ECO:0000256" key="1">
    <source>
        <dbReference type="SAM" id="MobiDB-lite"/>
    </source>
</evidence>
<sequence>MDKCAHPLVDTQTTLPSCEFEDFPIIDKCGSRADVLYGLLRFIEPRREVAVKAFRCGLKSVSTLAVENEIRIWRLLGFHPHIASFLAIAPVNVYDEKYSAKGVVSEYCAQGNAWVYLNKSDPDVTNHSLRFQLLKDVIRGLTHIHAQSIVHGDLKAFNVLIDGNDNTQVARICDFGSSSISCACYSGPQEQEGTLPWDSPELWVPGEDDDDDDRVPSRTERSDIWAFGCVALEIQMGLTPWDPFDMRNAEAMKRRQFNAGTGPPAMFSDPNLGLEAHQVKLQVWNLMVKCWGASPQQRPTAAELLKEMLGMNLIAT</sequence>
<gene>
    <name evidence="3" type="ORF">RDB_LOCUS93130</name>
</gene>
<dbReference type="AlphaFoldDB" id="A0A8H3BJW5"/>
<dbReference type="Proteomes" id="UP000663843">
    <property type="component" value="Unassembled WGS sequence"/>
</dbReference>
<comment type="caution">
    <text evidence="3">The sequence shown here is derived from an EMBL/GenBank/DDBJ whole genome shotgun (WGS) entry which is preliminary data.</text>
</comment>
<dbReference type="PANTHER" id="PTHR44329">
    <property type="entry name" value="SERINE/THREONINE-PROTEIN KINASE TNNI3K-RELATED"/>
    <property type="match status" value="1"/>
</dbReference>
<name>A0A8H3BJW5_9AGAM</name>
<evidence type="ECO:0000313" key="3">
    <source>
        <dbReference type="EMBL" id="CAE6457698.1"/>
    </source>
</evidence>
<dbReference type="Gene3D" id="1.10.510.10">
    <property type="entry name" value="Transferase(Phosphotransferase) domain 1"/>
    <property type="match status" value="1"/>
</dbReference>
<evidence type="ECO:0000313" key="4">
    <source>
        <dbReference type="Proteomes" id="UP000663843"/>
    </source>
</evidence>
<dbReference type="InterPro" id="IPR011009">
    <property type="entry name" value="Kinase-like_dom_sf"/>
</dbReference>
<feature type="domain" description="Protein kinase" evidence="2">
    <location>
        <begin position="23"/>
        <end position="314"/>
    </location>
</feature>
<evidence type="ECO:0000259" key="2">
    <source>
        <dbReference type="PROSITE" id="PS50011"/>
    </source>
</evidence>
<proteinExistence type="predicted"/>
<dbReference type="EMBL" id="CAJMWT010002904">
    <property type="protein sequence ID" value="CAE6457698.1"/>
    <property type="molecule type" value="Genomic_DNA"/>
</dbReference>
<feature type="region of interest" description="Disordered" evidence="1">
    <location>
        <begin position="188"/>
        <end position="217"/>
    </location>
</feature>
<dbReference type="SUPFAM" id="SSF56112">
    <property type="entry name" value="Protein kinase-like (PK-like)"/>
    <property type="match status" value="1"/>
</dbReference>
<dbReference type="SMART" id="SM00220">
    <property type="entry name" value="S_TKc"/>
    <property type="match status" value="1"/>
</dbReference>
<dbReference type="PROSITE" id="PS00108">
    <property type="entry name" value="PROTEIN_KINASE_ST"/>
    <property type="match status" value="1"/>
</dbReference>
<reference evidence="3" key="1">
    <citation type="submission" date="2021-01" db="EMBL/GenBank/DDBJ databases">
        <authorList>
            <person name="Kaushik A."/>
        </authorList>
    </citation>
    <scope>NUCLEOTIDE SEQUENCE</scope>
    <source>
        <strain evidence="3">AG2-2IIIB</strain>
    </source>
</reference>
<dbReference type="Pfam" id="PF00069">
    <property type="entry name" value="Pkinase"/>
    <property type="match status" value="1"/>
</dbReference>
<dbReference type="PROSITE" id="PS50011">
    <property type="entry name" value="PROTEIN_KINASE_DOM"/>
    <property type="match status" value="1"/>
</dbReference>
<dbReference type="InterPro" id="IPR000719">
    <property type="entry name" value="Prot_kinase_dom"/>
</dbReference>
<dbReference type="GO" id="GO:0005524">
    <property type="term" value="F:ATP binding"/>
    <property type="evidence" value="ECO:0007669"/>
    <property type="project" value="InterPro"/>
</dbReference>
<dbReference type="InterPro" id="IPR051681">
    <property type="entry name" value="Ser/Thr_Kinases-Pseudokinases"/>
</dbReference>